<evidence type="ECO:0000256" key="2">
    <source>
        <dbReference type="ARBA" id="ARBA00023015"/>
    </source>
</evidence>
<dbReference type="Gene3D" id="1.10.1740.10">
    <property type="match status" value="1"/>
</dbReference>
<dbReference type="GO" id="GO:0006352">
    <property type="term" value="P:DNA-templated transcription initiation"/>
    <property type="evidence" value="ECO:0007669"/>
    <property type="project" value="InterPro"/>
</dbReference>
<dbReference type="InterPro" id="IPR013325">
    <property type="entry name" value="RNA_pol_sigma_r2"/>
</dbReference>
<dbReference type="InterPro" id="IPR036388">
    <property type="entry name" value="WH-like_DNA-bd_sf"/>
</dbReference>
<dbReference type="InterPro" id="IPR013249">
    <property type="entry name" value="RNA_pol_sigma70_r4_t2"/>
</dbReference>
<evidence type="ECO:0000259" key="5">
    <source>
        <dbReference type="Pfam" id="PF04542"/>
    </source>
</evidence>
<dbReference type="NCBIfam" id="TIGR02937">
    <property type="entry name" value="sigma70-ECF"/>
    <property type="match status" value="1"/>
</dbReference>
<dbReference type="GO" id="GO:0016987">
    <property type="term" value="F:sigma factor activity"/>
    <property type="evidence" value="ECO:0007669"/>
    <property type="project" value="UniProtKB-KW"/>
</dbReference>
<keyword evidence="8" id="KW-1185">Reference proteome</keyword>
<proteinExistence type="inferred from homology"/>
<keyword evidence="4" id="KW-0804">Transcription</keyword>
<reference evidence="7 8" key="1">
    <citation type="submission" date="2020-07" db="EMBL/GenBank/DDBJ databases">
        <title>Bacterium isolated from marine sediment.</title>
        <authorList>
            <person name="Shang D."/>
        </authorList>
    </citation>
    <scope>NUCLEOTIDE SEQUENCE [LARGE SCALE GENOMIC DNA]</scope>
    <source>
        <strain evidence="7 8">F6074</strain>
    </source>
</reference>
<evidence type="ECO:0000256" key="4">
    <source>
        <dbReference type="ARBA" id="ARBA00023163"/>
    </source>
</evidence>
<evidence type="ECO:0000259" key="6">
    <source>
        <dbReference type="Pfam" id="PF08281"/>
    </source>
</evidence>
<sequence>MKSKKLDQNTSEIEELFITHHSLLCLVSYTIVKDNDVAKDVVQDFFISYWQKRRTLSINTSFQAYAIRAVKNLSLIAVKKSLKQQPLDFILYNHAEEVPNIAERPSTDRRLWELVNRLPVSRKDIFIAFVVQGHSYAEIAELKGISINTVKTQMKRAYAFLKSEANENSFFFIYLFCIISTRLF</sequence>
<dbReference type="InterPro" id="IPR039425">
    <property type="entry name" value="RNA_pol_sigma-70-like"/>
</dbReference>
<comment type="caution">
    <text evidence="7">The sequence shown here is derived from an EMBL/GenBank/DDBJ whole genome shotgun (WGS) entry which is preliminary data.</text>
</comment>
<dbReference type="InterPro" id="IPR007627">
    <property type="entry name" value="RNA_pol_sigma70_r2"/>
</dbReference>
<evidence type="ECO:0000256" key="3">
    <source>
        <dbReference type="ARBA" id="ARBA00023082"/>
    </source>
</evidence>
<comment type="similarity">
    <text evidence="1">Belongs to the sigma-70 factor family. ECF subfamily.</text>
</comment>
<evidence type="ECO:0000256" key="1">
    <source>
        <dbReference type="ARBA" id="ARBA00010641"/>
    </source>
</evidence>
<evidence type="ECO:0000313" key="7">
    <source>
        <dbReference type="EMBL" id="MBA6154665.1"/>
    </source>
</evidence>
<dbReference type="GO" id="GO:0003677">
    <property type="term" value="F:DNA binding"/>
    <property type="evidence" value="ECO:0007669"/>
    <property type="project" value="InterPro"/>
</dbReference>
<dbReference type="AlphaFoldDB" id="A0A7W2M8J4"/>
<dbReference type="RefSeq" id="WP_182206932.1">
    <property type="nucleotide sequence ID" value="NZ_JACGLT010000023.1"/>
</dbReference>
<name>A0A7W2M8J4_9FLAO</name>
<keyword evidence="3" id="KW-0731">Sigma factor</keyword>
<feature type="domain" description="RNA polymerase sigma-70 region 2" evidence="5">
    <location>
        <begin position="17"/>
        <end position="79"/>
    </location>
</feature>
<keyword evidence="2" id="KW-0805">Transcription regulation</keyword>
<dbReference type="SUPFAM" id="SSF88946">
    <property type="entry name" value="Sigma2 domain of RNA polymerase sigma factors"/>
    <property type="match status" value="1"/>
</dbReference>
<dbReference type="PANTHER" id="PTHR43133">
    <property type="entry name" value="RNA POLYMERASE ECF-TYPE SIGMA FACTO"/>
    <property type="match status" value="1"/>
</dbReference>
<accession>A0A7W2M8J4</accession>
<dbReference type="PANTHER" id="PTHR43133:SF46">
    <property type="entry name" value="RNA POLYMERASE SIGMA-70 FACTOR ECF SUBFAMILY"/>
    <property type="match status" value="1"/>
</dbReference>
<protein>
    <submittedName>
        <fullName evidence="7">Sigma-70 family RNA polymerase sigma factor</fullName>
    </submittedName>
</protein>
<dbReference type="Pfam" id="PF04542">
    <property type="entry name" value="Sigma70_r2"/>
    <property type="match status" value="1"/>
</dbReference>
<feature type="domain" description="RNA polymerase sigma factor 70 region 4 type 2" evidence="6">
    <location>
        <begin position="109"/>
        <end position="161"/>
    </location>
</feature>
<dbReference type="EMBL" id="JACGLT010000023">
    <property type="protein sequence ID" value="MBA6154665.1"/>
    <property type="molecule type" value="Genomic_DNA"/>
</dbReference>
<organism evidence="7 8">
    <name type="scientific">Gelidibacter maritimus</name>
    <dbReference type="NCBI Taxonomy" id="2761487"/>
    <lineage>
        <taxon>Bacteria</taxon>
        <taxon>Pseudomonadati</taxon>
        <taxon>Bacteroidota</taxon>
        <taxon>Flavobacteriia</taxon>
        <taxon>Flavobacteriales</taxon>
        <taxon>Flavobacteriaceae</taxon>
        <taxon>Gelidibacter</taxon>
    </lineage>
</organism>
<dbReference type="InterPro" id="IPR014284">
    <property type="entry name" value="RNA_pol_sigma-70_dom"/>
</dbReference>
<gene>
    <name evidence="7" type="ORF">H3Z82_18235</name>
</gene>
<dbReference type="Proteomes" id="UP000541857">
    <property type="component" value="Unassembled WGS sequence"/>
</dbReference>
<dbReference type="SUPFAM" id="SSF88659">
    <property type="entry name" value="Sigma3 and sigma4 domains of RNA polymerase sigma factors"/>
    <property type="match status" value="1"/>
</dbReference>
<dbReference type="InterPro" id="IPR013324">
    <property type="entry name" value="RNA_pol_sigma_r3/r4-like"/>
</dbReference>
<dbReference type="Gene3D" id="1.10.10.10">
    <property type="entry name" value="Winged helix-like DNA-binding domain superfamily/Winged helix DNA-binding domain"/>
    <property type="match status" value="1"/>
</dbReference>
<dbReference type="Pfam" id="PF08281">
    <property type="entry name" value="Sigma70_r4_2"/>
    <property type="match status" value="1"/>
</dbReference>
<evidence type="ECO:0000313" key="8">
    <source>
        <dbReference type="Proteomes" id="UP000541857"/>
    </source>
</evidence>